<dbReference type="Gene3D" id="3.40.1080.10">
    <property type="entry name" value="Glutaconate Coenzyme A-transferase"/>
    <property type="match status" value="1"/>
</dbReference>
<evidence type="ECO:0000259" key="4">
    <source>
        <dbReference type="Pfam" id="PF13336"/>
    </source>
</evidence>
<dbReference type="InterPro" id="IPR046433">
    <property type="entry name" value="ActCoA_hydro"/>
</dbReference>
<dbReference type="Gene3D" id="3.30.750.70">
    <property type="entry name" value="4-hydroxybutyrate coenzyme like domains"/>
    <property type="match status" value="1"/>
</dbReference>
<dbReference type="PANTHER" id="PTHR21432">
    <property type="entry name" value="ACETYL-COA HYDROLASE-RELATED"/>
    <property type="match status" value="1"/>
</dbReference>
<dbReference type="SUPFAM" id="SSF100950">
    <property type="entry name" value="NagB/RpiA/CoA transferase-like"/>
    <property type="match status" value="2"/>
</dbReference>
<name>A0ABQ3IYR9_9PSEU</name>
<dbReference type="InterPro" id="IPR037171">
    <property type="entry name" value="NagB/RpiA_transferase-like"/>
</dbReference>
<dbReference type="InterPro" id="IPR026888">
    <property type="entry name" value="AcetylCoA_hyd_C"/>
</dbReference>
<dbReference type="PANTHER" id="PTHR21432:SF20">
    <property type="entry name" value="ACETYL-COA HYDROLASE"/>
    <property type="match status" value="1"/>
</dbReference>
<comment type="caution">
    <text evidence="5">The sequence shown here is derived from an EMBL/GenBank/DDBJ whole genome shotgun (WGS) entry which is preliminary data.</text>
</comment>
<dbReference type="Gene3D" id="3.40.1080.20">
    <property type="entry name" value="Acetyl-CoA hydrolase/transferase C-terminal domain"/>
    <property type="match status" value="1"/>
</dbReference>
<reference evidence="6" key="1">
    <citation type="journal article" date="2019" name="Int. J. Syst. Evol. Microbiol.">
        <title>The Global Catalogue of Microorganisms (GCM) 10K type strain sequencing project: providing services to taxonomists for standard genome sequencing and annotation.</title>
        <authorList>
            <consortium name="The Broad Institute Genomics Platform"/>
            <consortium name="The Broad Institute Genome Sequencing Center for Infectious Disease"/>
            <person name="Wu L."/>
            <person name="Ma J."/>
        </authorList>
    </citation>
    <scope>NUCLEOTIDE SEQUENCE [LARGE SCALE GENOMIC DNA]</scope>
    <source>
        <strain evidence="6">CGMCC 4.7677</strain>
    </source>
</reference>
<proteinExistence type="inferred from homology"/>
<accession>A0ABQ3IYR9</accession>
<dbReference type="InterPro" id="IPR038460">
    <property type="entry name" value="AcetylCoA_hyd_C_sf"/>
</dbReference>
<dbReference type="Pfam" id="PF02550">
    <property type="entry name" value="AcetylCoA_hydro"/>
    <property type="match status" value="1"/>
</dbReference>
<dbReference type="Pfam" id="PF13336">
    <property type="entry name" value="AcetylCoA_hyd_C"/>
    <property type="match status" value="1"/>
</dbReference>
<sequence>MSRSPLVVEAADLDLTKWIRSGDRVMWPQGCAEPVTLIENLVRQRAAIGSVRLFLLLSFTELLRPEHADHFDFEGLGGLGTTSRLSRAGVLDPNPMHLSDLCLRLSTGSFPVDVAFVQLAGPDANGEYSPGVDHSYTHDLIAKARVVIAEVNSRAPVTTGVRPIRADELDVVVPSARPLPRMPVMEPDDDDRRLAAHVAGFITDRATIEIGVGTLPSALLPTLSDRCDLGVHTGLISDSVLNLIASGAVTNKYKPVDTGLSTGSAIFGTSPQAVDPRGLDIIMRPSRQVLDLPTLAGIPRFTAINTAVEVDLTGQVNAEYASGRYVGAVGGLVDFMRGAKASPGGRSIIALRSRTPRGTPRLVTRLAGGIVTVARSDVDVVVTEWGAAELAGKSVEDRVSSLIAIAHPDDRDSLMTEWATRPGV</sequence>
<keyword evidence="5" id="KW-0378">Hydrolase</keyword>
<evidence type="ECO:0000256" key="1">
    <source>
        <dbReference type="ARBA" id="ARBA00009632"/>
    </source>
</evidence>
<comment type="similarity">
    <text evidence="1">Belongs to the acetyl-CoA hydrolase/transferase family.</text>
</comment>
<feature type="domain" description="Acetyl-CoA hydrolase/transferase C-terminal" evidence="4">
    <location>
        <begin position="280"/>
        <end position="417"/>
    </location>
</feature>
<protein>
    <submittedName>
        <fullName evidence="5">Acetyl-CoA hydrolase</fullName>
    </submittedName>
</protein>
<evidence type="ECO:0000256" key="2">
    <source>
        <dbReference type="ARBA" id="ARBA00022679"/>
    </source>
</evidence>
<dbReference type="GO" id="GO:0016787">
    <property type="term" value="F:hydrolase activity"/>
    <property type="evidence" value="ECO:0007669"/>
    <property type="project" value="UniProtKB-KW"/>
</dbReference>
<dbReference type="EMBL" id="BNAU01000003">
    <property type="protein sequence ID" value="GHE98807.1"/>
    <property type="molecule type" value="Genomic_DNA"/>
</dbReference>
<keyword evidence="2" id="KW-0808">Transferase</keyword>
<dbReference type="InterPro" id="IPR003702">
    <property type="entry name" value="ActCoA_hydro_N"/>
</dbReference>
<organism evidence="5 6">
    <name type="scientific">Amycolatopsis deserti</name>
    <dbReference type="NCBI Taxonomy" id="185696"/>
    <lineage>
        <taxon>Bacteria</taxon>
        <taxon>Bacillati</taxon>
        <taxon>Actinomycetota</taxon>
        <taxon>Actinomycetes</taxon>
        <taxon>Pseudonocardiales</taxon>
        <taxon>Pseudonocardiaceae</taxon>
        <taxon>Amycolatopsis</taxon>
    </lineage>
</organism>
<evidence type="ECO:0000313" key="6">
    <source>
        <dbReference type="Proteomes" id="UP000605897"/>
    </source>
</evidence>
<dbReference type="Proteomes" id="UP000605897">
    <property type="component" value="Unassembled WGS sequence"/>
</dbReference>
<evidence type="ECO:0000259" key="3">
    <source>
        <dbReference type="Pfam" id="PF02550"/>
    </source>
</evidence>
<evidence type="ECO:0000313" key="5">
    <source>
        <dbReference type="EMBL" id="GHE98807.1"/>
    </source>
</evidence>
<keyword evidence="6" id="KW-1185">Reference proteome</keyword>
<feature type="domain" description="Acetyl-CoA hydrolase/transferase N-terminal" evidence="3">
    <location>
        <begin position="85"/>
        <end position="172"/>
    </location>
</feature>
<gene>
    <name evidence="5" type="ORF">GCM10017786_34690</name>
</gene>